<evidence type="ECO:0000313" key="1">
    <source>
        <dbReference type="EMBL" id="QPZ53249.1"/>
    </source>
</evidence>
<protein>
    <submittedName>
        <fullName evidence="1">Uncharacterized protein</fullName>
    </submittedName>
</protein>
<dbReference type="Proteomes" id="UP000595170">
    <property type="component" value="Segment"/>
</dbReference>
<evidence type="ECO:0000313" key="2">
    <source>
        <dbReference type="Proteomes" id="UP000595170"/>
    </source>
</evidence>
<name>A0A7T3PGU8_9CAUD</name>
<sequence length="377" mass="39260">MAIIDLEGFERLVTGVIPAAPTASAKVLDAFGWIIAPGDPEVAAYPDYVVAIEVSEANAYRRGKAITISPAKTAWAAYAGKHPLVLKPIPMASFNKVVVGFNLFIHSSTSTASPDASIIRFGPSLTGASYAGNNFAMTALSTGAIMFAGVQTPGALGSFIGKWAFHEIVLDKTAGRVDWYVNGNLIGGAATPVATFNSIQAFNAGPIGGTYVTQMAKFTVDDIYVADLGTDPTRVLGRGKVDIARPNETVSAAFATNGSEQNWQNLDVPVNLATYNSSPTEGAVDIIGLDNPLASSPSDDIVLAVVTSTLVRTSTGQMDVVVGTGIGSTFNKTTVTGVTTTPTGIKQVNEVNPATGQPWTVAEIADLRTGYAVKTWP</sequence>
<dbReference type="EMBL" id="MW269554">
    <property type="protein sequence ID" value="QPZ53249.1"/>
    <property type="molecule type" value="Genomic_DNA"/>
</dbReference>
<keyword evidence="2" id="KW-1185">Reference proteome</keyword>
<organism evidence="1 2">
    <name type="scientific">Achromobacter phage vB_AchrS_AchV4</name>
    <dbReference type="NCBI Taxonomy" id="2796514"/>
    <lineage>
        <taxon>Viruses</taxon>
        <taxon>Duplodnaviria</taxon>
        <taxon>Heunggongvirae</taxon>
        <taxon>Uroviricota</taxon>
        <taxon>Caudoviricetes</taxon>
        <taxon>Casjensviridae</taxon>
        <taxon>Gediminasvirus</taxon>
        <taxon>Gediminasvirus AchV4</taxon>
    </lineage>
</organism>
<proteinExistence type="predicted"/>
<gene>
    <name evidence="1" type="ORF">AchV4_0027</name>
</gene>
<accession>A0A7T3PGU8</accession>
<reference evidence="1 2" key="1">
    <citation type="submission" date="2020-11" db="EMBL/GenBank/DDBJ databases">
        <title>Complete Genome Sequence of Achromobacter phage vB_AchrS_AchV4.</title>
        <authorList>
            <person name="Kaliniene L."/>
            <person name="Noreika A."/>
            <person name="Meskys R."/>
        </authorList>
    </citation>
    <scope>NUCLEOTIDE SEQUENCE [LARGE SCALE GENOMIC DNA]</scope>
</reference>